<reference evidence="1 2" key="1">
    <citation type="journal article" date="2013" name="Nature">
        <title>The genomes of four tapeworm species reveal adaptations to parasitism.</title>
        <authorList>
            <person name="Tsai I.J."/>
            <person name="Zarowiecki M."/>
            <person name="Holroyd N."/>
            <person name="Garciarrubio A."/>
            <person name="Sanchez-Flores A."/>
            <person name="Brooks K.L."/>
            <person name="Tracey A."/>
            <person name="Bobes R.J."/>
            <person name="Fragoso G."/>
            <person name="Sciutto E."/>
            <person name="Aslett M."/>
            <person name="Beasley H."/>
            <person name="Bennett H.M."/>
            <person name="Cai J."/>
            <person name="Camicia F."/>
            <person name="Clark R."/>
            <person name="Cucher M."/>
            <person name="De Silva N."/>
            <person name="Day T.A."/>
            <person name="Deplazes P."/>
            <person name="Estrada K."/>
            <person name="Fernandez C."/>
            <person name="Holland P.W."/>
            <person name="Hou J."/>
            <person name="Hu S."/>
            <person name="Huckvale T."/>
            <person name="Hung S.S."/>
            <person name="Kamenetzky L."/>
            <person name="Keane J.A."/>
            <person name="Kiss F."/>
            <person name="Koziol U."/>
            <person name="Lambert O."/>
            <person name="Liu K."/>
            <person name="Luo X."/>
            <person name="Luo Y."/>
            <person name="Macchiaroli N."/>
            <person name="Nichol S."/>
            <person name="Paps J."/>
            <person name="Parkinson J."/>
            <person name="Pouchkina-Stantcheva N."/>
            <person name="Riddiford N."/>
            <person name="Rosenzvit M."/>
            <person name="Salinas G."/>
            <person name="Wasmuth J.D."/>
            <person name="Zamanian M."/>
            <person name="Zheng Y."/>
            <person name="Cai X."/>
            <person name="Soberon X."/>
            <person name="Olson P.D."/>
            <person name="Laclette J.P."/>
            <person name="Brehm K."/>
            <person name="Berriman M."/>
            <person name="Garciarrubio A."/>
            <person name="Bobes R.J."/>
            <person name="Fragoso G."/>
            <person name="Sanchez-Flores A."/>
            <person name="Estrada K."/>
            <person name="Cevallos M.A."/>
            <person name="Morett E."/>
            <person name="Gonzalez V."/>
            <person name="Portillo T."/>
            <person name="Ochoa-Leyva A."/>
            <person name="Jose M.V."/>
            <person name="Sciutto E."/>
            <person name="Landa A."/>
            <person name="Jimenez L."/>
            <person name="Valdes V."/>
            <person name="Carrero J.C."/>
            <person name="Larralde C."/>
            <person name="Morales-Montor J."/>
            <person name="Limon-Lason J."/>
            <person name="Soberon X."/>
            <person name="Laclette J.P."/>
        </authorList>
    </citation>
    <scope>NUCLEOTIDE SEQUENCE [LARGE SCALE GENOMIC DNA]</scope>
</reference>
<dbReference type="WBParaSite" id="EgrG_000132800">
    <property type="protein sequence ID" value="EgrG_000132800"/>
    <property type="gene ID" value="EgrG_000132800"/>
</dbReference>
<dbReference type="OrthoDB" id="6261467at2759"/>
<protein>
    <submittedName>
        <fullName evidence="1 3">Expressed conserved protein</fullName>
    </submittedName>
</protein>
<proteinExistence type="predicted"/>
<reference evidence="3" key="3">
    <citation type="submission" date="2020-10" db="UniProtKB">
        <authorList>
            <consortium name="WormBaseParasite"/>
        </authorList>
    </citation>
    <scope>IDENTIFICATION</scope>
</reference>
<dbReference type="EMBL" id="LK028615">
    <property type="protein sequence ID" value="CDS24691.1"/>
    <property type="molecule type" value="Genomic_DNA"/>
</dbReference>
<dbReference type="Proteomes" id="UP000492820">
    <property type="component" value="Unassembled WGS sequence"/>
</dbReference>
<reference evidence="1" key="2">
    <citation type="submission" date="2014-06" db="EMBL/GenBank/DDBJ databases">
        <authorList>
            <person name="Aslett M."/>
        </authorList>
    </citation>
    <scope>NUCLEOTIDE SEQUENCE</scope>
</reference>
<gene>
    <name evidence="1" type="ORF">EgrG_000132800</name>
</gene>
<organism evidence="1">
    <name type="scientific">Echinococcus granulosus</name>
    <name type="common">Hydatid tapeworm</name>
    <dbReference type="NCBI Taxonomy" id="6210"/>
    <lineage>
        <taxon>Eukaryota</taxon>
        <taxon>Metazoa</taxon>
        <taxon>Spiralia</taxon>
        <taxon>Lophotrochozoa</taxon>
        <taxon>Platyhelminthes</taxon>
        <taxon>Cestoda</taxon>
        <taxon>Eucestoda</taxon>
        <taxon>Cyclophyllidea</taxon>
        <taxon>Taeniidae</taxon>
        <taxon>Echinococcus</taxon>
        <taxon>Echinococcus granulosus group</taxon>
    </lineage>
</organism>
<evidence type="ECO:0000313" key="2">
    <source>
        <dbReference type="Proteomes" id="UP000492820"/>
    </source>
</evidence>
<sequence>MVDGSCSQCPTDIFNTVLANDEDLMKKLLTNLFKWIYGRGQNDFDNLISSITTRYGCRSVDGVESELHEMQILKKLLPFFAVILYPKLAQCVKTCLAETPAESKTEFIGRSVVEDFENADFDLRTMKQFLLLFAELLYPQLSQCVKTCLSEAPCDLKPEECSGRNVAEDVERDSFELRTMKQLLLSLAEMLYPQLTQCGKTCPAETSTESKPEEGTGRSAVEAVTEEGIEISTMMQLLLFLADMLYPQLSQWVKTCIAKTPCELKAEEASGTSVVQEAEVGGFETRAIRQILFLIAEMLYSQLTQCGKTCPSRNPCEFKAEVCGSSLLEEVEVEAGKIGKIRQILPFYTEMFYPKITNCVTTCVAKIPCLLKVRKFIGGNAVKEVELEESEVWKIQKVLLFFAKMLCPKLCQNVETCFCETPYVLKVKKFIGRMVKELNLQECEVQKMKKVLIFFADLLFPQLAHCLKACAAETPCALKVEIIGGNVVEEFEL</sequence>
<evidence type="ECO:0000313" key="1">
    <source>
        <dbReference type="EMBL" id="CDS24691.1"/>
    </source>
</evidence>
<evidence type="ECO:0000313" key="3">
    <source>
        <dbReference type="WBParaSite" id="EgrG_000132800"/>
    </source>
</evidence>
<accession>A0A068X430</accession>
<name>A0A068X430_ECHGR</name>
<dbReference type="AlphaFoldDB" id="A0A068X430"/>